<evidence type="ECO:0000256" key="1">
    <source>
        <dbReference type="SAM" id="MobiDB-lite"/>
    </source>
</evidence>
<reference evidence="2 3" key="1">
    <citation type="journal article" date="2023" name="J. Hered.">
        <title>Chromosome-level genome of the wood stork (Mycteria americana) provides insight into avian chromosome evolution.</title>
        <authorList>
            <person name="Flamio R. Jr."/>
            <person name="Ramstad K.M."/>
        </authorList>
    </citation>
    <scope>NUCLEOTIDE SEQUENCE [LARGE SCALE GENOMIC DNA]</scope>
    <source>
        <strain evidence="2">JAX WOST 10</strain>
    </source>
</reference>
<feature type="region of interest" description="Disordered" evidence="1">
    <location>
        <begin position="1"/>
        <end position="20"/>
    </location>
</feature>
<dbReference type="EMBL" id="JAUNZN010000003">
    <property type="protein sequence ID" value="KAK4823355.1"/>
    <property type="molecule type" value="Genomic_DNA"/>
</dbReference>
<protein>
    <submittedName>
        <fullName evidence="2">Uncharacterized protein</fullName>
    </submittedName>
</protein>
<dbReference type="Proteomes" id="UP001333110">
    <property type="component" value="Unassembled WGS sequence"/>
</dbReference>
<dbReference type="AlphaFoldDB" id="A0AAN7S060"/>
<organism evidence="2 3">
    <name type="scientific">Mycteria americana</name>
    <name type="common">Wood stork</name>
    <dbReference type="NCBI Taxonomy" id="33587"/>
    <lineage>
        <taxon>Eukaryota</taxon>
        <taxon>Metazoa</taxon>
        <taxon>Chordata</taxon>
        <taxon>Craniata</taxon>
        <taxon>Vertebrata</taxon>
        <taxon>Euteleostomi</taxon>
        <taxon>Archelosauria</taxon>
        <taxon>Archosauria</taxon>
        <taxon>Dinosauria</taxon>
        <taxon>Saurischia</taxon>
        <taxon>Theropoda</taxon>
        <taxon>Coelurosauria</taxon>
        <taxon>Aves</taxon>
        <taxon>Neognathae</taxon>
        <taxon>Neoaves</taxon>
        <taxon>Aequornithes</taxon>
        <taxon>Ciconiiformes</taxon>
        <taxon>Ciconiidae</taxon>
        <taxon>Mycteria</taxon>
    </lineage>
</organism>
<name>A0AAN7S060_MYCAM</name>
<evidence type="ECO:0000313" key="2">
    <source>
        <dbReference type="EMBL" id="KAK4823355.1"/>
    </source>
</evidence>
<accession>A0AAN7S060</accession>
<evidence type="ECO:0000313" key="3">
    <source>
        <dbReference type="Proteomes" id="UP001333110"/>
    </source>
</evidence>
<proteinExistence type="predicted"/>
<keyword evidence="3" id="KW-1185">Reference proteome</keyword>
<comment type="caution">
    <text evidence="2">The sequence shown here is derived from an EMBL/GenBank/DDBJ whole genome shotgun (WGS) entry which is preliminary data.</text>
</comment>
<sequence>MGPHESGVEGQNHLPRPAGHASFNAARDTIGFQGCKHMLPAHVQFFIHQYPQVPLWRAALNPFIPQPVLIPAQDLALGLVEPHEVHTGPVLKSVQVPLDGIPSLRCVNRTTQLGVICKLAEGALDPTVYTLEGCHLLLVSTLDIEPLTYNSLDMAIQPIPYPSNSPPVKSVSLQFRGWGRLRGDLIAVYNFLKAGSGGGGADLLSLVTSNRTQGNGMKLHQEKFRLDIRKRFFTERVVGHWNWLPRESVMAPSLSEFKECLGNALSHMDPIKPSHAFI</sequence>
<gene>
    <name evidence="2" type="ORF">QYF61_001703</name>
</gene>